<dbReference type="PROSITE" id="PS00073">
    <property type="entry name" value="ACYL_COA_DH_2"/>
    <property type="match status" value="1"/>
</dbReference>
<dbReference type="PANTHER" id="PTHR43884:SF12">
    <property type="entry name" value="ISOVALERYL-COA DEHYDROGENASE, MITOCHONDRIAL-RELATED"/>
    <property type="match status" value="1"/>
</dbReference>
<dbReference type="EC" id="1.3.8.1" evidence="10"/>
<dbReference type="Gene3D" id="2.40.110.10">
    <property type="entry name" value="Butyryl-CoA Dehydrogenase, subunit A, domain 2"/>
    <property type="match status" value="1"/>
</dbReference>
<evidence type="ECO:0000256" key="5">
    <source>
        <dbReference type="ARBA" id="ARBA00023002"/>
    </source>
</evidence>
<dbReference type="FunFam" id="1.10.540.10:FF:000002">
    <property type="entry name" value="Acyl-CoA dehydrogenase FadE19"/>
    <property type="match status" value="1"/>
</dbReference>
<evidence type="ECO:0000256" key="4">
    <source>
        <dbReference type="ARBA" id="ARBA00022827"/>
    </source>
</evidence>
<dbReference type="CDD" id="cd01158">
    <property type="entry name" value="SCAD_SBCAD"/>
    <property type="match status" value="1"/>
</dbReference>
<dbReference type="InterPro" id="IPR036250">
    <property type="entry name" value="AcylCo_DH-like_C"/>
</dbReference>
<evidence type="ECO:0000259" key="9">
    <source>
        <dbReference type="Pfam" id="PF02771"/>
    </source>
</evidence>
<feature type="domain" description="Acyl-CoA dehydrogenase/oxidase C-terminal" evidence="7">
    <location>
        <begin position="234"/>
        <end position="381"/>
    </location>
</feature>
<dbReference type="Pfam" id="PF02771">
    <property type="entry name" value="Acyl-CoA_dh_N"/>
    <property type="match status" value="1"/>
</dbReference>
<dbReference type="PROSITE" id="PS00072">
    <property type="entry name" value="ACYL_COA_DH_1"/>
    <property type="match status" value="1"/>
</dbReference>
<dbReference type="Gene3D" id="1.20.140.10">
    <property type="entry name" value="Butyryl-CoA Dehydrogenase, subunit A, domain 3"/>
    <property type="match status" value="1"/>
</dbReference>
<comment type="similarity">
    <text evidence="2 6">Belongs to the acyl-CoA dehydrogenase family.</text>
</comment>
<keyword evidence="4 6" id="KW-0274">FAD</keyword>
<protein>
    <submittedName>
        <fullName evidence="10">Acyl-CoA dehydrogenase, short-chain specific</fullName>
        <ecNumber evidence="10">1.3.8.1</ecNumber>
    </submittedName>
</protein>
<dbReference type="InterPro" id="IPR046373">
    <property type="entry name" value="Acyl-CoA_Oxase/DH_mid-dom_sf"/>
</dbReference>
<dbReference type="Pfam" id="PF02770">
    <property type="entry name" value="Acyl-CoA_dh_M"/>
    <property type="match status" value="1"/>
</dbReference>
<evidence type="ECO:0000313" key="10">
    <source>
        <dbReference type="EMBL" id="SBV94873.1"/>
    </source>
</evidence>
<dbReference type="GO" id="GO:0016937">
    <property type="term" value="F:short-chain fatty acyl-CoA dehydrogenase activity"/>
    <property type="evidence" value="ECO:0007669"/>
    <property type="project" value="UniProtKB-EC"/>
</dbReference>
<proteinExistence type="inferred from homology"/>
<evidence type="ECO:0000256" key="3">
    <source>
        <dbReference type="ARBA" id="ARBA00022630"/>
    </source>
</evidence>
<accession>A0A212J613</accession>
<organism evidence="10">
    <name type="scientific">uncultured Eubacteriales bacterium</name>
    <dbReference type="NCBI Taxonomy" id="172733"/>
    <lineage>
        <taxon>Bacteria</taxon>
        <taxon>Bacillati</taxon>
        <taxon>Bacillota</taxon>
        <taxon>Clostridia</taxon>
        <taxon>Eubacteriales</taxon>
        <taxon>environmental samples</taxon>
    </lineage>
</organism>
<dbReference type="InterPro" id="IPR013786">
    <property type="entry name" value="AcylCoA_DH/ox_N"/>
</dbReference>
<dbReference type="EMBL" id="FLUN01000001">
    <property type="protein sequence ID" value="SBV94873.1"/>
    <property type="molecule type" value="Genomic_DNA"/>
</dbReference>
<dbReference type="Gene3D" id="1.10.540.10">
    <property type="entry name" value="Acyl-CoA dehydrogenase/oxidase, N-terminal domain"/>
    <property type="match status" value="1"/>
</dbReference>
<dbReference type="FunFam" id="1.20.140.10:FF:000004">
    <property type="entry name" value="Acyl-CoA dehydrogenase FadE25"/>
    <property type="match status" value="1"/>
</dbReference>
<dbReference type="InterPro" id="IPR009100">
    <property type="entry name" value="AcylCoA_DH/oxidase_NM_dom_sf"/>
</dbReference>
<evidence type="ECO:0000256" key="1">
    <source>
        <dbReference type="ARBA" id="ARBA00001974"/>
    </source>
</evidence>
<dbReference type="Pfam" id="PF00441">
    <property type="entry name" value="Acyl-CoA_dh_1"/>
    <property type="match status" value="1"/>
</dbReference>
<evidence type="ECO:0000259" key="7">
    <source>
        <dbReference type="Pfam" id="PF00441"/>
    </source>
</evidence>
<dbReference type="InterPro" id="IPR037069">
    <property type="entry name" value="AcylCoA_DH/ox_N_sf"/>
</dbReference>
<dbReference type="InterPro" id="IPR009075">
    <property type="entry name" value="AcylCo_DH/oxidase_C"/>
</dbReference>
<keyword evidence="5 6" id="KW-0560">Oxidoreductase</keyword>
<sequence length="385" mass="42071">MDFNLSKEQLMLQKMYRDFAQNEVKPLAKEVDEDERFPEENVRKMAKLGMLGIYFPKAYGGAGADVLSYVMAVEEMSKVCGTTGVIISAHTSLCAAPIFENGTEEQKAKYLPKLCTGEWIGAFGLTEPGAGTDAQGQQTTAVLEGDEWVLNGSKIFITNAGFANVFIIIAVTGIITDKRGRPTKEISAFIVERTDPGFSVGKHEKKMGIRGSSTCELIMEDCRIPADRLLGKKGKGFGLAMKTLDGGRIGIAAQALGIAEGAIDETVAYTAERTQFGKRISQFQNTQFELAELHARTEAAKWLVYAAAMKKQNHEPYSADAAMAKLIAAETASDVTRRCLQLFGGYGYTREYPMERMMRDAKITEIYEGTSEVQKMVIAGALGVK</sequence>
<name>A0A212J613_9FIRM</name>
<evidence type="ECO:0000259" key="8">
    <source>
        <dbReference type="Pfam" id="PF02770"/>
    </source>
</evidence>
<dbReference type="InterPro" id="IPR006089">
    <property type="entry name" value="Acyl-CoA_DH_CS"/>
</dbReference>
<comment type="cofactor">
    <cofactor evidence="1 6">
        <name>FAD</name>
        <dbReference type="ChEBI" id="CHEBI:57692"/>
    </cofactor>
</comment>
<dbReference type="AlphaFoldDB" id="A0A212J613"/>
<feature type="domain" description="Acyl-CoA dehydrogenase/oxidase N-terminal" evidence="9">
    <location>
        <begin position="6"/>
        <end position="118"/>
    </location>
</feature>
<gene>
    <name evidence="10" type="primary">bcd</name>
    <name evidence="10" type="ORF">KL86CLO1_10572</name>
</gene>
<dbReference type="InterPro" id="IPR006091">
    <property type="entry name" value="Acyl-CoA_Oxase/DH_mid-dom"/>
</dbReference>
<evidence type="ECO:0000256" key="2">
    <source>
        <dbReference type="ARBA" id="ARBA00009347"/>
    </source>
</evidence>
<reference evidence="10" key="1">
    <citation type="submission" date="2016-04" db="EMBL/GenBank/DDBJ databases">
        <authorList>
            <person name="Evans L.H."/>
            <person name="Alamgir A."/>
            <person name="Owens N."/>
            <person name="Weber N.D."/>
            <person name="Virtaneva K."/>
            <person name="Barbian K."/>
            <person name="Babar A."/>
            <person name="Rosenke K."/>
        </authorList>
    </citation>
    <scope>NUCLEOTIDE SEQUENCE</scope>
    <source>
        <strain evidence="10">86</strain>
    </source>
</reference>
<dbReference type="PANTHER" id="PTHR43884">
    <property type="entry name" value="ACYL-COA DEHYDROGENASE"/>
    <property type="match status" value="1"/>
</dbReference>
<dbReference type="FunFam" id="2.40.110.10:FF:000001">
    <property type="entry name" value="Acyl-CoA dehydrogenase, mitochondrial"/>
    <property type="match status" value="1"/>
</dbReference>
<evidence type="ECO:0000256" key="6">
    <source>
        <dbReference type="RuleBase" id="RU362125"/>
    </source>
</evidence>
<dbReference type="GO" id="GO:0050660">
    <property type="term" value="F:flavin adenine dinucleotide binding"/>
    <property type="evidence" value="ECO:0007669"/>
    <property type="project" value="InterPro"/>
</dbReference>
<keyword evidence="3 6" id="KW-0285">Flavoprotein</keyword>
<feature type="domain" description="Acyl-CoA oxidase/dehydrogenase middle" evidence="8">
    <location>
        <begin position="122"/>
        <end position="222"/>
    </location>
</feature>
<dbReference type="PIRSF" id="PIRSF016578">
    <property type="entry name" value="HsaA"/>
    <property type="match status" value="1"/>
</dbReference>
<dbReference type="SUPFAM" id="SSF47203">
    <property type="entry name" value="Acyl-CoA dehydrogenase C-terminal domain-like"/>
    <property type="match status" value="1"/>
</dbReference>
<dbReference type="SUPFAM" id="SSF56645">
    <property type="entry name" value="Acyl-CoA dehydrogenase NM domain-like"/>
    <property type="match status" value="1"/>
</dbReference>